<dbReference type="InterPro" id="IPR015943">
    <property type="entry name" value="WD40/YVTN_repeat-like_dom_sf"/>
</dbReference>
<dbReference type="PANTHER" id="PTHR14091:SF0">
    <property type="entry name" value="PERIODIC TRYPTOPHAN PROTEIN 1 HOMOLOG"/>
    <property type="match status" value="1"/>
</dbReference>
<comment type="caution">
    <text evidence="5">The sequence shown here is derived from an EMBL/GenBank/DDBJ whole genome shotgun (WGS) entry which is preliminary data.</text>
</comment>
<feature type="non-terminal residue" evidence="5">
    <location>
        <position position="132"/>
    </location>
</feature>
<evidence type="ECO:0000256" key="3">
    <source>
        <dbReference type="ARBA" id="ARBA00022737"/>
    </source>
</evidence>
<dbReference type="EMBL" id="LXQA010097858">
    <property type="protein sequence ID" value="MCI15764.1"/>
    <property type="molecule type" value="Genomic_DNA"/>
</dbReference>
<dbReference type="InterPro" id="IPR036322">
    <property type="entry name" value="WD40_repeat_dom_sf"/>
</dbReference>
<name>A0A392PVB2_9FABA</name>
<dbReference type="InterPro" id="IPR044285">
    <property type="entry name" value="PWP1"/>
</dbReference>
<evidence type="ECO:0000313" key="5">
    <source>
        <dbReference type="EMBL" id="MCI15764.1"/>
    </source>
</evidence>
<dbReference type="PROSITE" id="PS50294">
    <property type="entry name" value="WD_REPEATS_REGION"/>
    <property type="match status" value="1"/>
</dbReference>
<dbReference type="PROSITE" id="PS00678">
    <property type="entry name" value="WD_REPEATS_1"/>
    <property type="match status" value="1"/>
</dbReference>
<proteinExistence type="predicted"/>
<protein>
    <submittedName>
        <fullName evidence="5">WD-repeat protein-like protein</fullName>
    </submittedName>
</protein>
<keyword evidence="1" id="KW-0597">Phosphoprotein</keyword>
<accession>A0A392PVB2</accession>
<keyword evidence="2 4" id="KW-0853">WD repeat</keyword>
<reference evidence="5 6" key="1">
    <citation type="journal article" date="2018" name="Front. Plant Sci.">
        <title>Red Clover (Trifolium pratense) and Zigzag Clover (T. medium) - A Picture of Genomic Similarities and Differences.</title>
        <authorList>
            <person name="Dluhosova J."/>
            <person name="Istvanek J."/>
            <person name="Nedelnik J."/>
            <person name="Repkova J."/>
        </authorList>
    </citation>
    <scope>NUCLEOTIDE SEQUENCE [LARGE SCALE GENOMIC DNA]</scope>
    <source>
        <strain evidence="6">cv. 10/8</strain>
        <tissue evidence="5">Leaf</tissue>
    </source>
</reference>
<dbReference type="SUPFAM" id="SSF50978">
    <property type="entry name" value="WD40 repeat-like"/>
    <property type="match status" value="1"/>
</dbReference>
<dbReference type="Gene3D" id="2.130.10.10">
    <property type="entry name" value="YVTN repeat-like/Quinoprotein amine dehydrogenase"/>
    <property type="match status" value="1"/>
</dbReference>
<feature type="repeat" description="WD" evidence="4">
    <location>
        <begin position="57"/>
        <end position="99"/>
    </location>
</feature>
<dbReference type="GO" id="GO:0005634">
    <property type="term" value="C:nucleus"/>
    <property type="evidence" value="ECO:0007669"/>
    <property type="project" value="TreeGrafter"/>
</dbReference>
<keyword evidence="3" id="KW-0677">Repeat</keyword>
<dbReference type="SMART" id="SM00320">
    <property type="entry name" value="WD40"/>
    <property type="match status" value="2"/>
</dbReference>
<dbReference type="Proteomes" id="UP000265520">
    <property type="component" value="Unassembled WGS sequence"/>
</dbReference>
<dbReference type="InterPro" id="IPR001680">
    <property type="entry name" value="WD40_rpt"/>
</dbReference>
<evidence type="ECO:0000256" key="2">
    <source>
        <dbReference type="ARBA" id="ARBA00022574"/>
    </source>
</evidence>
<sequence length="132" mass="14227">KDARTPSQSCYTWPVTAGVKSLAWDPYNGYHFVASLEDGTVVCFDARVAPAASIFTLHAHTEAVTSVSYNLFGPNILATGSLDQTVKLWDLSNNQPTCVASKNPSVGDIFSISFSEDDRFMLAIGGKIGKLH</sequence>
<keyword evidence="6" id="KW-1185">Reference proteome</keyword>
<dbReference type="PROSITE" id="PS50082">
    <property type="entry name" value="WD_REPEATS_2"/>
    <property type="match status" value="1"/>
</dbReference>
<feature type="non-terminal residue" evidence="5">
    <location>
        <position position="1"/>
    </location>
</feature>
<dbReference type="Pfam" id="PF00400">
    <property type="entry name" value="WD40"/>
    <property type="match status" value="2"/>
</dbReference>
<dbReference type="GO" id="GO:0006364">
    <property type="term" value="P:rRNA processing"/>
    <property type="evidence" value="ECO:0007669"/>
    <property type="project" value="InterPro"/>
</dbReference>
<dbReference type="AlphaFoldDB" id="A0A392PVB2"/>
<dbReference type="PANTHER" id="PTHR14091">
    <property type="entry name" value="PERIODIC TRYPTOPHAN PROTEIN 1"/>
    <property type="match status" value="1"/>
</dbReference>
<organism evidence="5 6">
    <name type="scientific">Trifolium medium</name>
    <dbReference type="NCBI Taxonomy" id="97028"/>
    <lineage>
        <taxon>Eukaryota</taxon>
        <taxon>Viridiplantae</taxon>
        <taxon>Streptophyta</taxon>
        <taxon>Embryophyta</taxon>
        <taxon>Tracheophyta</taxon>
        <taxon>Spermatophyta</taxon>
        <taxon>Magnoliopsida</taxon>
        <taxon>eudicotyledons</taxon>
        <taxon>Gunneridae</taxon>
        <taxon>Pentapetalae</taxon>
        <taxon>rosids</taxon>
        <taxon>fabids</taxon>
        <taxon>Fabales</taxon>
        <taxon>Fabaceae</taxon>
        <taxon>Papilionoideae</taxon>
        <taxon>50 kb inversion clade</taxon>
        <taxon>NPAAA clade</taxon>
        <taxon>Hologalegina</taxon>
        <taxon>IRL clade</taxon>
        <taxon>Trifolieae</taxon>
        <taxon>Trifolium</taxon>
    </lineage>
</organism>
<dbReference type="InterPro" id="IPR019775">
    <property type="entry name" value="WD40_repeat_CS"/>
</dbReference>
<evidence type="ECO:0000313" key="6">
    <source>
        <dbReference type="Proteomes" id="UP000265520"/>
    </source>
</evidence>
<evidence type="ECO:0000256" key="1">
    <source>
        <dbReference type="ARBA" id="ARBA00022553"/>
    </source>
</evidence>
<evidence type="ECO:0000256" key="4">
    <source>
        <dbReference type="PROSITE-ProRule" id="PRU00221"/>
    </source>
</evidence>